<organism evidence="12 13">
    <name type="scientific">Simkania negevensis</name>
    <dbReference type="NCBI Taxonomy" id="83561"/>
    <lineage>
        <taxon>Bacteria</taxon>
        <taxon>Pseudomonadati</taxon>
        <taxon>Chlamydiota</taxon>
        <taxon>Chlamydiia</taxon>
        <taxon>Parachlamydiales</taxon>
        <taxon>Simkaniaceae</taxon>
        <taxon>Simkania</taxon>
    </lineage>
</organism>
<dbReference type="PANTHER" id="PTHR30040:SF2">
    <property type="entry name" value="FAD:PROTEIN FMN TRANSFERASE"/>
    <property type="match status" value="1"/>
</dbReference>
<evidence type="ECO:0000256" key="5">
    <source>
        <dbReference type="ARBA" id="ARBA00022679"/>
    </source>
</evidence>
<evidence type="ECO:0000256" key="7">
    <source>
        <dbReference type="ARBA" id="ARBA00022827"/>
    </source>
</evidence>
<comment type="catalytic activity">
    <reaction evidence="10">
        <text>L-threonyl-[protein] + FAD = FMN-L-threonyl-[protein] + AMP + H(+)</text>
        <dbReference type="Rhea" id="RHEA:36847"/>
        <dbReference type="Rhea" id="RHEA-COMP:11060"/>
        <dbReference type="Rhea" id="RHEA-COMP:11061"/>
        <dbReference type="ChEBI" id="CHEBI:15378"/>
        <dbReference type="ChEBI" id="CHEBI:30013"/>
        <dbReference type="ChEBI" id="CHEBI:57692"/>
        <dbReference type="ChEBI" id="CHEBI:74257"/>
        <dbReference type="ChEBI" id="CHEBI:456215"/>
        <dbReference type="EC" id="2.7.1.180"/>
    </reaction>
</comment>
<keyword evidence="6" id="KW-0479">Metal-binding</keyword>
<reference evidence="12 13" key="1">
    <citation type="submission" date="2021-02" db="EMBL/GenBank/DDBJ databases">
        <title>Activity-based single-cell genomes from oceanic crustal fluid captures similar information to metagenomic and metatranscriptomic surveys with orders of magnitude less sampling.</title>
        <authorList>
            <person name="D'Angelo T.S."/>
            <person name="Orcutt B.N."/>
        </authorList>
    </citation>
    <scope>NUCLEOTIDE SEQUENCE [LARGE SCALE GENOMIC DNA]</scope>
    <source>
        <strain evidence="12">AH-315-G07</strain>
    </source>
</reference>
<keyword evidence="5 12" id="KW-0808">Transferase</keyword>
<name>A0ABS3APL8_9BACT</name>
<dbReference type="Pfam" id="PF02424">
    <property type="entry name" value="ApbE"/>
    <property type="match status" value="1"/>
</dbReference>
<protein>
    <recommendedName>
        <fullName evidence="3">FAD:protein FMN transferase</fullName>
        <ecNumber evidence="2">2.7.1.180</ecNumber>
    </recommendedName>
    <alternativeName>
        <fullName evidence="9">Flavin transferase</fullName>
    </alternativeName>
</protein>
<comment type="caution">
    <text evidence="12">The sequence shown here is derived from an EMBL/GenBank/DDBJ whole genome shotgun (WGS) entry which is preliminary data.</text>
</comment>
<comment type="cofactor">
    <cofactor evidence="1">
        <name>Mg(2+)</name>
        <dbReference type="ChEBI" id="CHEBI:18420"/>
    </cofactor>
</comment>
<dbReference type="PANTHER" id="PTHR30040">
    <property type="entry name" value="THIAMINE BIOSYNTHESIS LIPOPROTEIN APBE"/>
    <property type="match status" value="1"/>
</dbReference>
<keyword evidence="11" id="KW-0732">Signal</keyword>
<dbReference type="GO" id="GO:0016740">
    <property type="term" value="F:transferase activity"/>
    <property type="evidence" value="ECO:0007669"/>
    <property type="project" value="UniProtKB-KW"/>
</dbReference>
<evidence type="ECO:0000313" key="12">
    <source>
        <dbReference type="EMBL" id="MBN4066633.1"/>
    </source>
</evidence>
<dbReference type="EMBL" id="JAFITR010000012">
    <property type="protein sequence ID" value="MBN4066633.1"/>
    <property type="molecule type" value="Genomic_DNA"/>
</dbReference>
<dbReference type="SUPFAM" id="SSF143631">
    <property type="entry name" value="ApbE-like"/>
    <property type="match status" value="1"/>
</dbReference>
<feature type="chain" id="PRO_5045638257" description="FAD:protein FMN transferase" evidence="11">
    <location>
        <begin position="28"/>
        <end position="218"/>
    </location>
</feature>
<dbReference type="EC" id="2.7.1.180" evidence="2"/>
<evidence type="ECO:0000313" key="13">
    <source>
        <dbReference type="Proteomes" id="UP000722121"/>
    </source>
</evidence>
<evidence type="ECO:0000256" key="6">
    <source>
        <dbReference type="ARBA" id="ARBA00022723"/>
    </source>
</evidence>
<dbReference type="Proteomes" id="UP000722121">
    <property type="component" value="Unassembled WGS sequence"/>
</dbReference>
<evidence type="ECO:0000256" key="3">
    <source>
        <dbReference type="ARBA" id="ARBA00016337"/>
    </source>
</evidence>
<evidence type="ECO:0000256" key="11">
    <source>
        <dbReference type="SAM" id="SignalP"/>
    </source>
</evidence>
<dbReference type="InterPro" id="IPR003374">
    <property type="entry name" value="ApbE-like_sf"/>
</dbReference>
<dbReference type="Gene3D" id="3.10.520.10">
    <property type="entry name" value="ApbE-like domains"/>
    <property type="match status" value="1"/>
</dbReference>
<keyword evidence="4" id="KW-0285">Flavoprotein</keyword>
<keyword evidence="8" id="KW-0460">Magnesium</keyword>
<evidence type="ECO:0000256" key="1">
    <source>
        <dbReference type="ARBA" id="ARBA00001946"/>
    </source>
</evidence>
<evidence type="ECO:0000256" key="4">
    <source>
        <dbReference type="ARBA" id="ARBA00022630"/>
    </source>
</evidence>
<evidence type="ECO:0000256" key="10">
    <source>
        <dbReference type="ARBA" id="ARBA00048540"/>
    </source>
</evidence>
<feature type="signal peptide" evidence="11">
    <location>
        <begin position="1"/>
        <end position="27"/>
    </location>
</feature>
<sequence>MKNISSRRKVLFLVSLSAFLCALCAFAFHSAASLPSRYEVFSDIAMTVPYRILVADLRTNRQKERVAKIIQSTFNEVDTIFNNWNPRSELSAFNNAPPDTPFPLSPPLFELLHFTDKVVTLTEGRFDPTVAPLQKVWKQALQRGSFPDKILAEQTAKRVGWHQIILEDTTARKRVDGVELDLCGIAKGWCVDMISERLKEEGFSNSYVEWGGGDPYPR</sequence>
<evidence type="ECO:0000256" key="8">
    <source>
        <dbReference type="ARBA" id="ARBA00022842"/>
    </source>
</evidence>
<dbReference type="InterPro" id="IPR024932">
    <property type="entry name" value="ApbE"/>
</dbReference>
<evidence type="ECO:0000256" key="9">
    <source>
        <dbReference type="ARBA" id="ARBA00031306"/>
    </source>
</evidence>
<keyword evidence="7" id="KW-0274">FAD</keyword>
<gene>
    <name evidence="12" type="ORF">JYU14_00940</name>
</gene>
<accession>A0ABS3APL8</accession>
<keyword evidence="13" id="KW-1185">Reference proteome</keyword>
<evidence type="ECO:0000256" key="2">
    <source>
        <dbReference type="ARBA" id="ARBA00011955"/>
    </source>
</evidence>
<proteinExistence type="predicted"/>